<proteinExistence type="predicted"/>
<accession>A0ABN8NXW5</accession>
<keyword evidence="3" id="KW-0812">Transmembrane</keyword>
<evidence type="ECO:0000256" key="2">
    <source>
        <dbReference type="ARBA" id="ARBA00023172"/>
    </source>
</evidence>
<evidence type="ECO:0000313" key="4">
    <source>
        <dbReference type="EMBL" id="CAH3122567.1"/>
    </source>
</evidence>
<reference evidence="4 5" key="1">
    <citation type="submission" date="2022-05" db="EMBL/GenBank/DDBJ databases">
        <authorList>
            <consortium name="Genoscope - CEA"/>
            <person name="William W."/>
        </authorList>
    </citation>
    <scope>NUCLEOTIDE SEQUENCE [LARGE SCALE GENOMIC DNA]</scope>
</reference>
<protein>
    <recommendedName>
        <fullName evidence="6">Tyr recombinase domain-containing protein</fullName>
    </recommendedName>
</protein>
<evidence type="ECO:0000256" key="3">
    <source>
        <dbReference type="SAM" id="Phobius"/>
    </source>
</evidence>
<evidence type="ECO:0008006" key="6">
    <source>
        <dbReference type="Google" id="ProtNLM"/>
    </source>
</evidence>
<dbReference type="Proteomes" id="UP001159405">
    <property type="component" value="Unassembled WGS sequence"/>
</dbReference>
<organism evidence="4 5">
    <name type="scientific">Porites lobata</name>
    <dbReference type="NCBI Taxonomy" id="104759"/>
    <lineage>
        <taxon>Eukaryota</taxon>
        <taxon>Metazoa</taxon>
        <taxon>Cnidaria</taxon>
        <taxon>Anthozoa</taxon>
        <taxon>Hexacorallia</taxon>
        <taxon>Scleractinia</taxon>
        <taxon>Fungiina</taxon>
        <taxon>Poritidae</taxon>
        <taxon>Porites</taxon>
    </lineage>
</organism>
<gene>
    <name evidence="4" type="ORF">PLOB_00029447</name>
</gene>
<evidence type="ECO:0000256" key="1">
    <source>
        <dbReference type="ARBA" id="ARBA00023125"/>
    </source>
</evidence>
<sequence length="386" mass="43283">LIVEKSRAACSASLQRFLDFCNTIGVPMAPEKTVGPFEVLTFAGIELDCERFEARLPADKGYRYANISNTDSGASASRELGSRLKQLLEASLSSSSVRTYQRPWQLLYQFQQDRLGYLGPVFPLSINTLALFIAFLAEQKYAASTVLTYISALRYPHRLASLSDPTKADMIQIALRGYSKLNPSFDVRLPISLPILENIIAASDHTQSALYYRKMTQAMYAFAFFAALRVGELTYRAHQSQRNLILLNQITFMETREGSISAIKLTLRNYKHSDTSKPVDLFLYREQPVCPVSLLLAYLNLRGNFPGPLFCWPDASPISRSFFTSALTAALNFCNLDVSKYKSHSFRIGAASWAAAKGFSDAQIRSFGRWNSNAFLRYIRIPSLST</sequence>
<dbReference type="InterPro" id="IPR052925">
    <property type="entry name" value="Phage_Integrase-like_Recomb"/>
</dbReference>
<dbReference type="Gene3D" id="1.10.443.10">
    <property type="entry name" value="Intergrase catalytic core"/>
    <property type="match status" value="1"/>
</dbReference>
<dbReference type="Gene3D" id="1.10.150.130">
    <property type="match status" value="1"/>
</dbReference>
<dbReference type="InterPro" id="IPR010998">
    <property type="entry name" value="Integrase_recombinase_N"/>
</dbReference>
<dbReference type="SUPFAM" id="SSF47823">
    <property type="entry name" value="lambda integrase-like, N-terminal domain"/>
    <property type="match status" value="1"/>
</dbReference>
<dbReference type="EMBL" id="CALNXK010000037">
    <property type="protein sequence ID" value="CAH3122567.1"/>
    <property type="molecule type" value="Genomic_DNA"/>
</dbReference>
<comment type="caution">
    <text evidence="4">The sequence shown here is derived from an EMBL/GenBank/DDBJ whole genome shotgun (WGS) entry which is preliminary data.</text>
</comment>
<feature type="transmembrane region" description="Helical" evidence="3">
    <location>
        <begin position="115"/>
        <end position="137"/>
    </location>
</feature>
<keyword evidence="5" id="KW-1185">Reference proteome</keyword>
<dbReference type="SUPFAM" id="SSF56349">
    <property type="entry name" value="DNA breaking-rejoining enzymes"/>
    <property type="match status" value="1"/>
</dbReference>
<evidence type="ECO:0000313" key="5">
    <source>
        <dbReference type="Proteomes" id="UP001159405"/>
    </source>
</evidence>
<keyword evidence="1" id="KW-0238">DNA-binding</keyword>
<keyword evidence="2" id="KW-0233">DNA recombination</keyword>
<keyword evidence="3" id="KW-1133">Transmembrane helix</keyword>
<keyword evidence="3" id="KW-0472">Membrane</keyword>
<dbReference type="PANTHER" id="PTHR34605">
    <property type="entry name" value="PHAGE_INTEGRASE DOMAIN-CONTAINING PROTEIN"/>
    <property type="match status" value="1"/>
</dbReference>
<feature type="non-terminal residue" evidence="4">
    <location>
        <position position="1"/>
    </location>
</feature>
<dbReference type="InterPro" id="IPR013762">
    <property type="entry name" value="Integrase-like_cat_sf"/>
</dbReference>
<name>A0ABN8NXW5_9CNID</name>
<dbReference type="InterPro" id="IPR011010">
    <property type="entry name" value="DNA_brk_join_enz"/>
</dbReference>
<dbReference type="PANTHER" id="PTHR34605:SF3">
    <property type="entry name" value="P CELL-TYPE AGGLUTINATION PROTEIN MAP4-LIKE-RELATED"/>
    <property type="match status" value="1"/>
</dbReference>